<dbReference type="Pfam" id="PF04734">
    <property type="entry name" value="Ceramidase_alk"/>
    <property type="match status" value="1"/>
</dbReference>
<protein>
    <recommendedName>
        <fullName evidence="3">Neutral ceramidase</fullName>
        <ecNumber evidence="3">3.5.1.23</ecNumber>
    </recommendedName>
</protein>
<dbReference type="RefSeq" id="WP_311595898.1">
    <property type="nucleotide sequence ID" value="NZ_JAVREM010000003.1"/>
</dbReference>
<feature type="signal peptide" evidence="4">
    <location>
        <begin position="1"/>
        <end position="33"/>
    </location>
</feature>
<keyword evidence="8" id="KW-1185">Reference proteome</keyword>
<evidence type="ECO:0000256" key="2">
    <source>
        <dbReference type="ARBA" id="ARBA00022801"/>
    </source>
</evidence>
<dbReference type="InterPro" id="IPR031329">
    <property type="entry name" value="NEUT/ALK_ceramidase_N"/>
</dbReference>
<dbReference type="InterPro" id="IPR038445">
    <property type="entry name" value="NCDase_C_sf"/>
</dbReference>
<proteinExistence type="inferred from homology"/>
<gene>
    <name evidence="7" type="ORF">RNC47_05200</name>
</gene>
<feature type="domain" description="Neutral/alkaline non-lysosomal ceramidase C-terminal" evidence="6">
    <location>
        <begin position="522"/>
        <end position="680"/>
    </location>
</feature>
<keyword evidence="3" id="KW-0443">Lipid metabolism</keyword>
<name>A0ABU2LJH3_9ACTN</name>
<keyword evidence="4" id="KW-0732">Signal</keyword>
<dbReference type="EC" id="3.5.1.23" evidence="3"/>
<keyword evidence="2 3" id="KW-0378">Hydrolase</keyword>
<evidence type="ECO:0000259" key="6">
    <source>
        <dbReference type="Pfam" id="PF17048"/>
    </source>
</evidence>
<comment type="caution">
    <text evidence="7">The sequence shown here is derived from an EMBL/GenBank/DDBJ whole genome shotgun (WGS) entry which is preliminary data.</text>
</comment>
<evidence type="ECO:0000256" key="1">
    <source>
        <dbReference type="ARBA" id="ARBA00009835"/>
    </source>
</evidence>
<dbReference type="PANTHER" id="PTHR12670">
    <property type="entry name" value="CERAMIDASE"/>
    <property type="match status" value="1"/>
</dbReference>
<dbReference type="Gene3D" id="2.60.40.2300">
    <property type="entry name" value="Neutral/alkaline non-lysosomal ceramidase, C-terminal domain"/>
    <property type="match status" value="1"/>
</dbReference>
<dbReference type="InterPro" id="IPR006823">
    <property type="entry name" value="Ceramidase_alk"/>
</dbReference>
<evidence type="ECO:0000256" key="3">
    <source>
        <dbReference type="RuleBase" id="RU366019"/>
    </source>
</evidence>
<dbReference type="InterPro" id="IPR031331">
    <property type="entry name" value="NEUT/ALK_ceramidase_C"/>
</dbReference>
<evidence type="ECO:0000256" key="4">
    <source>
        <dbReference type="SAM" id="SignalP"/>
    </source>
</evidence>
<comment type="similarity">
    <text evidence="1 3">Belongs to the neutral ceramidase family.</text>
</comment>
<dbReference type="PROSITE" id="PS51318">
    <property type="entry name" value="TAT"/>
    <property type="match status" value="1"/>
</dbReference>
<organism evidence="7 8">
    <name type="scientific">Streptomyces millisiae</name>
    <dbReference type="NCBI Taxonomy" id="3075542"/>
    <lineage>
        <taxon>Bacteria</taxon>
        <taxon>Bacillati</taxon>
        <taxon>Actinomycetota</taxon>
        <taxon>Actinomycetes</taxon>
        <taxon>Kitasatosporales</taxon>
        <taxon>Streptomycetaceae</taxon>
        <taxon>Streptomyces</taxon>
    </lineage>
</organism>
<sequence length="682" mass="72257">MPRHTSRRTVLRAGTAVAGAGLLGTLAAPAARAADDREPYLVGRGVADATGEIAEVGMMGYGRTDQQAAGLHARTRARAFVIVDRAGGERVALVVVEIGMIFASVHQEVLRRLRQRHGDLYTARNVLLAATHSHAGPGGHSHHALYNLTTLGFHRATFTAVVDGVVEAVTRAHDDLAPSRLVLSHGTLRGASVNRSRSAFARNPADITDHFPEAVDPQTTLLRVERGGRQVGAVNWFATHGTSLSGDNRLISTDNKGYAAYHWEREVAGVDHLAPTAPDFVAAFAQTNAGDMSPNLDLRPPTTPADFAAARANGLAQYRAAAEQAAAPGTAVAGPVDSRLVHVDLSDVAVDAEFTGDGSPHRTAKPAVGAAMAAGSTEDGPAFPGFVEGENPFWDFLSDTLLYTVSPELRAAHAPKDVFVPIGAMNELFPWVPERFPIQLVRVGQLHLLGVPGEVTIGAGLRLRRTVAGTLGVDPRDVLVAGYANGYFHYVTTPEEYDAQQYEGGSTLFGRWQLPALQQTFAGLAATLRDGRPVSPGPGTPDHSGSALSFQPGVVLDAPPLGHEFGDVLTQPDASYRAGQRVTTVFAGAHPSNDLRRGGSYLRVERRLPDGGWAKVADDADWSTTLRWARDGLAASRITITWDIPPGAPPGTYRVHYAGDARSLTGTIRPIAGTSGEFTVTA</sequence>
<dbReference type="Pfam" id="PF17048">
    <property type="entry name" value="Ceramidse_alk_C"/>
    <property type="match status" value="1"/>
</dbReference>
<evidence type="ECO:0000259" key="5">
    <source>
        <dbReference type="Pfam" id="PF04734"/>
    </source>
</evidence>
<evidence type="ECO:0000313" key="8">
    <source>
        <dbReference type="Proteomes" id="UP001183420"/>
    </source>
</evidence>
<dbReference type="InterPro" id="IPR006311">
    <property type="entry name" value="TAT_signal"/>
</dbReference>
<keyword evidence="3" id="KW-0746">Sphingolipid metabolism</keyword>
<evidence type="ECO:0000313" key="7">
    <source>
        <dbReference type="EMBL" id="MDT0317739.1"/>
    </source>
</evidence>
<comment type="catalytic activity">
    <reaction evidence="3">
        <text>an N-acylsphing-4-enine + H2O = sphing-4-enine + a fatty acid</text>
        <dbReference type="Rhea" id="RHEA:20856"/>
        <dbReference type="ChEBI" id="CHEBI:15377"/>
        <dbReference type="ChEBI" id="CHEBI:28868"/>
        <dbReference type="ChEBI" id="CHEBI:52639"/>
        <dbReference type="ChEBI" id="CHEBI:57756"/>
        <dbReference type="EC" id="3.5.1.23"/>
    </reaction>
</comment>
<accession>A0ABU2LJH3</accession>
<dbReference type="EMBL" id="JAVREM010000003">
    <property type="protein sequence ID" value="MDT0317739.1"/>
    <property type="molecule type" value="Genomic_DNA"/>
</dbReference>
<reference evidence="8" key="1">
    <citation type="submission" date="2023-07" db="EMBL/GenBank/DDBJ databases">
        <title>30 novel species of actinomycetes from the DSMZ collection.</title>
        <authorList>
            <person name="Nouioui I."/>
        </authorList>
    </citation>
    <scope>NUCLEOTIDE SEQUENCE [LARGE SCALE GENOMIC DNA]</scope>
    <source>
        <strain evidence="8">DSM 44918</strain>
    </source>
</reference>
<feature type="chain" id="PRO_5045646358" description="Neutral ceramidase" evidence="4">
    <location>
        <begin position="34"/>
        <end position="682"/>
    </location>
</feature>
<dbReference type="Proteomes" id="UP001183420">
    <property type="component" value="Unassembled WGS sequence"/>
</dbReference>
<feature type="domain" description="Neutral/alkaline non-lysosomal ceramidase N-terminal" evidence="5">
    <location>
        <begin position="40"/>
        <end position="519"/>
    </location>
</feature>
<dbReference type="PANTHER" id="PTHR12670:SF1">
    <property type="entry name" value="NEUTRAL CERAMIDASE"/>
    <property type="match status" value="1"/>
</dbReference>